<dbReference type="PANTHER" id="PTHR43575:SF1">
    <property type="entry name" value="PROTEIN ABCI7, CHLOROPLASTIC"/>
    <property type="match status" value="1"/>
</dbReference>
<feature type="compositionally biased region" description="Basic and acidic residues" evidence="2">
    <location>
        <begin position="54"/>
        <end position="71"/>
    </location>
</feature>
<feature type="domain" description="SUF system FeS cluster assembly SufBD core" evidence="3">
    <location>
        <begin position="169"/>
        <end position="396"/>
    </location>
</feature>
<dbReference type="KEGG" id="fsy:FsymDg_1715"/>
<dbReference type="RefSeq" id="WP_013873121.1">
    <property type="nucleotide sequence ID" value="NC_015656.1"/>
</dbReference>
<evidence type="ECO:0000313" key="5">
    <source>
        <dbReference type="Proteomes" id="UP000001549"/>
    </source>
</evidence>
<dbReference type="EMBL" id="CP002801">
    <property type="protein sequence ID" value="AEH09165.1"/>
    <property type="molecule type" value="Genomic_DNA"/>
</dbReference>
<dbReference type="InterPro" id="IPR000825">
    <property type="entry name" value="SUF_FeS_clus_asmbl_SufBD_core"/>
</dbReference>
<dbReference type="SUPFAM" id="SSF101960">
    <property type="entry name" value="Stabilizer of iron transporter SufD"/>
    <property type="match status" value="1"/>
</dbReference>
<dbReference type="eggNOG" id="COG0719">
    <property type="taxonomic scope" value="Bacteria"/>
</dbReference>
<organism evidence="4 5">
    <name type="scientific">Candidatus Protofrankia datiscae</name>
    <dbReference type="NCBI Taxonomy" id="2716812"/>
    <lineage>
        <taxon>Bacteria</taxon>
        <taxon>Bacillati</taxon>
        <taxon>Actinomycetota</taxon>
        <taxon>Actinomycetes</taxon>
        <taxon>Frankiales</taxon>
        <taxon>Frankiaceae</taxon>
        <taxon>Protofrankia</taxon>
    </lineage>
</organism>
<sequence>MVTAPVHNGSPGSPGSPSSPDGSSAATATVPVPAAGSSTGLPFGSRPGVAAGAPDRRPDSRPQPVHSRDPQAHPVPTGREEEWRFTPLRRLRGLLAGPEATDAALEVSVQAPPPVTVEHVGLDDARVGRVLTPVDRVSAFAMTRAERAVVITVPAESAPAEPVIVRLHGGGGVAYGHLVVEVGAFASATVVLDHTGAATFAGNVELSVGDSASLTLVSLQDWDAGAVHVAAHAAAVGRDARFRSFTVTLGGDLVRLSPTVTYAGPGGDAELYGLFFTDAGQHQEHRLLVDHGPRSCRSRVAYKGALQGDGAHAVWIGDVVIGADAVGTDTYELNRNLVLTDGARADSVPNLEISTGEVTGAGHASATGRFDDEALFYLMARGIPADEARRLVVRGFFAEIVDRIEIDSLRERIAAAVEAELGGVV</sequence>
<dbReference type="Proteomes" id="UP000001549">
    <property type="component" value="Chromosome"/>
</dbReference>
<proteinExistence type="inferred from homology"/>
<dbReference type="NCBIfam" id="TIGR01981">
    <property type="entry name" value="sufD"/>
    <property type="match status" value="1"/>
</dbReference>
<dbReference type="Pfam" id="PF01458">
    <property type="entry name" value="SUFBD_core"/>
    <property type="match status" value="1"/>
</dbReference>
<evidence type="ECO:0000256" key="1">
    <source>
        <dbReference type="ARBA" id="ARBA00043967"/>
    </source>
</evidence>
<evidence type="ECO:0000259" key="3">
    <source>
        <dbReference type="Pfam" id="PF01458"/>
    </source>
</evidence>
<gene>
    <name evidence="4" type="ordered locus">FsymDg_1715</name>
</gene>
<dbReference type="STRING" id="656024.FsymDg_1715"/>
<keyword evidence="5" id="KW-1185">Reference proteome</keyword>
<dbReference type="InterPro" id="IPR011542">
    <property type="entry name" value="SUF_FeS_clus_asmbl_SufD"/>
</dbReference>
<name>F8B5J5_9ACTN</name>
<comment type="similarity">
    <text evidence="1">Belongs to the iron-sulfur cluster assembly SufBD family.</text>
</comment>
<evidence type="ECO:0000256" key="2">
    <source>
        <dbReference type="SAM" id="MobiDB-lite"/>
    </source>
</evidence>
<feature type="compositionally biased region" description="Low complexity" evidence="2">
    <location>
        <begin position="9"/>
        <end position="35"/>
    </location>
</feature>
<dbReference type="PANTHER" id="PTHR43575">
    <property type="entry name" value="PROTEIN ABCI7, CHLOROPLASTIC"/>
    <property type="match status" value="1"/>
</dbReference>
<accession>F8B5J5</accession>
<protein>
    <submittedName>
        <fullName evidence="4">FeS assembly protein SufD</fullName>
    </submittedName>
</protein>
<feature type="region of interest" description="Disordered" evidence="2">
    <location>
        <begin position="1"/>
        <end position="84"/>
    </location>
</feature>
<dbReference type="InterPro" id="IPR037284">
    <property type="entry name" value="SUF_FeS_clus_asmbl_SufBD_sf"/>
</dbReference>
<evidence type="ECO:0000313" key="4">
    <source>
        <dbReference type="EMBL" id="AEH09165.1"/>
    </source>
</evidence>
<dbReference type="InterPro" id="IPR055346">
    <property type="entry name" value="Fe-S_cluster_assembly_SufBD"/>
</dbReference>
<dbReference type="GO" id="GO:0016226">
    <property type="term" value="P:iron-sulfur cluster assembly"/>
    <property type="evidence" value="ECO:0007669"/>
    <property type="project" value="InterPro"/>
</dbReference>
<dbReference type="HOGENOM" id="CLU_026231_6_0_11"/>
<reference evidence="4 5" key="1">
    <citation type="submission" date="2011-05" db="EMBL/GenBank/DDBJ databases">
        <title>Complete sequence of chromosome of Frankia symbiont of Datisca glomerata.</title>
        <authorList>
            <consortium name="US DOE Joint Genome Institute"/>
            <person name="Lucas S."/>
            <person name="Han J."/>
            <person name="Lapidus A."/>
            <person name="Cheng J.-F."/>
            <person name="Goodwin L."/>
            <person name="Pitluck S."/>
            <person name="Peters L."/>
            <person name="Mikhailova N."/>
            <person name="Chertkov O."/>
            <person name="Teshima H."/>
            <person name="Han C."/>
            <person name="Tapia R."/>
            <person name="Land M."/>
            <person name="Hauser L."/>
            <person name="Kyrpides N."/>
            <person name="Ivanova N."/>
            <person name="Pagani I."/>
            <person name="Berry A."/>
            <person name="Pawlowski K."/>
            <person name="Persson T."/>
            <person name="Vanden Heuvel B."/>
            <person name="Benson D."/>
            <person name="Woyke T."/>
        </authorList>
    </citation>
    <scope>NUCLEOTIDE SEQUENCE [LARGE SCALE GENOMIC DNA]</scope>
    <source>
        <strain evidence="5">4085684</strain>
    </source>
</reference>
<dbReference type="AlphaFoldDB" id="F8B5J5"/>